<dbReference type="InterPro" id="IPR029058">
    <property type="entry name" value="AB_hydrolase_fold"/>
</dbReference>
<dbReference type="Gene3D" id="3.40.50.1820">
    <property type="entry name" value="alpha/beta hydrolase"/>
    <property type="match status" value="1"/>
</dbReference>
<evidence type="ECO:0000313" key="4">
    <source>
        <dbReference type="Proteomes" id="UP000289856"/>
    </source>
</evidence>
<evidence type="ECO:0000256" key="1">
    <source>
        <dbReference type="ARBA" id="ARBA00022801"/>
    </source>
</evidence>
<accession>A0A3T1DAY3</accession>
<dbReference type="PANTHER" id="PTHR43798">
    <property type="entry name" value="MONOACYLGLYCEROL LIPASE"/>
    <property type="match status" value="1"/>
</dbReference>
<keyword evidence="1 3" id="KW-0378">Hydrolase</keyword>
<evidence type="ECO:0000313" key="3">
    <source>
        <dbReference type="EMBL" id="BBI35286.1"/>
    </source>
</evidence>
<dbReference type="OrthoDB" id="252464at2"/>
<protein>
    <submittedName>
        <fullName evidence="3">Alpha/beta hydrolase</fullName>
    </submittedName>
</protein>
<dbReference type="Pfam" id="PF00561">
    <property type="entry name" value="Abhydrolase_1"/>
    <property type="match status" value="1"/>
</dbReference>
<keyword evidence="4" id="KW-1185">Reference proteome</keyword>
<dbReference type="EMBL" id="AP019400">
    <property type="protein sequence ID" value="BBI35286.1"/>
    <property type="molecule type" value="Genomic_DNA"/>
</dbReference>
<name>A0A3T1DAY3_9BACL</name>
<dbReference type="Proteomes" id="UP000289856">
    <property type="component" value="Chromosome"/>
</dbReference>
<reference evidence="3 4" key="1">
    <citation type="submission" date="2019-01" db="EMBL/GenBank/DDBJ databases">
        <title>Complete genome sequence of Cohnella hallensis HS21 isolated from Korean fir (Abies koreana) rhizospheric soil.</title>
        <authorList>
            <person name="Jiang L."/>
            <person name="Kang S.W."/>
            <person name="Kim S."/>
            <person name="Jung J."/>
            <person name="Kim C.Y."/>
            <person name="Kim D.H."/>
            <person name="Kim S.W."/>
            <person name="Lee J."/>
        </authorList>
    </citation>
    <scope>NUCLEOTIDE SEQUENCE [LARGE SCALE GENOMIC DNA]</scope>
    <source>
        <strain evidence="3 4">HS21</strain>
    </source>
</reference>
<dbReference type="PANTHER" id="PTHR43798:SF31">
    <property type="entry name" value="AB HYDROLASE SUPERFAMILY PROTEIN YCLE"/>
    <property type="match status" value="1"/>
</dbReference>
<dbReference type="SUPFAM" id="SSF53474">
    <property type="entry name" value="alpha/beta-Hydrolases"/>
    <property type="match status" value="1"/>
</dbReference>
<dbReference type="GO" id="GO:0016020">
    <property type="term" value="C:membrane"/>
    <property type="evidence" value="ECO:0007669"/>
    <property type="project" value="TreeGrafter"/>
</dbReference>
<evidence type="ECO:0000259" key="2">
    <source>
        <dbReference type="Pfam" id="PF00561"/>
    </source>
</evidence>
<dbReference type="RefSeq" id="WP_130613809.1">
    <property type="nucleotide sequence ID" value="NZ_AP019400.1"/>
</dbReference>
<dbReference type="InterPro" id="IPR000639">
    <property type="entry name" value="Epox_hydrolase-like"/>
</dbReference>
<dbReference type="InterPro" id="IPR000073">
    <property type="entry name" value="AB_hydrolase_1"/>
</dbReference>
<proteinExistence type="predicted"/>
<gene>
    <name evidence="3" type="ORF">KCTCHS21_46850</name>
</gene>
<dbReference type="PRINTS" id="PR00412">
    <property type="entry name" value="EPOXHYDRLASE"/>
</dbReference>
<sequence>MKKVTLSSGTTIAYEEAGNGQPIVLLHGFCGSHQYWDEVLPLLSSHGHIIAPDLRGHGASSATEGVYSMELLADELVDLLDELDLPMVNLFGHSLGGYVALAFAEKYPERLLTLGLVHSTSFPDSEAAQANRLKAVEAIKQDGINTFVEGLIPKLFVPNSSESRQELLRKAIEIGYSTSPLGAIGCSLGMRERPDRGAVLEQLQAPILLLAGERDEVIPPEKRFPVAKINVTAVTIEGVAHMGMLENPQEFAAAVGTFLERNRGE</sequence>
<dbReference type="AlphaFoldDB" id="A0A3T1DAY3"/>
<dbReference type="GO" id="GO:0016787">
    <property type="term" value="F:hydrolase activity"/>
    <property type="evidence" value="ECO:0007669"/>
    <property type="project" value="UniProtKB-KW"/>
</dbReference>
<dbReference type="PRINTS" id="PR00111">
    <property type="entry name" value="ABHYDROLASE"/>
</dbReference>
<dbReference type="KEGG" id="cohn:KCTCHS21_46850"/>
<feature type="domain" description="AB hydrolase-1" evidence="2">
    <location>
        <begin position="22"/>
        <end position="248"/>
    </location>
</feature>
<dbReference type="InterPro" id="IPR050266">
    <property type="entry name" value="AB_hydrolase_sf"/>
</dbReference>
<organism evidence="3 4">
    <name type="scientific">Cohnella abietis</name>
    <dbReference type="NCBI Taxonomy" id="2507935"/>
    <lineage>
        <taxon>Bacteria</taxon>
        <taxon>Bacillati</taxon>
        <taxon>Bacillota</taxon>
        <taxon>Bacilli</taxon>
        <taxon>Bacillales</taxon>
        <taxon>Paenibacillaceae</taxon>
        <taxon>Cohnella</taxon>
    </lineage>
</organism>